<organism evidence="2 3">
    <name type="scientific">Streptomyces rishiriensis</name>
    <dbReference type="NCBI Taxonomy" id="68264"/>
    <lineage>
        <taxon>Bacteria</taxon>
        <taxon>Bacillati</taxon>
        <taxon>Actinomycetota</taxon>
        <taxon>Actinomycetes</taxon>
        <taxon>Kitasatosporales</taxon>
        <taxon>Streptomycetaceae</taxon>
        <taxon>Streptomyces</taxon>
    </lineage>
</organism>
<name>A0ABU0P0Z9_STRRH</name>
<comment type="caution">
    <text evidence="2">The sequence shown here is derived from an EMBL/GenBank/DDBJ whole genome shotgun (WGS) entry which is preliminary data.</text>
</comment>
<dbReference type="EMBL" id="JAUSWV010000002">
    <property type="protein sequence ID" value="MDQ0585014.1"/>
    <property type="molecule type" value="Genomic_DNA"/>
</dbReference>
<sequence length="37" mass="3925">MRTARRLPTDPDAQDETVGSVGLCTAARRPTPGGQDK</sequence>
<protein>
    <submittedName>
        <fullName evidence="2">Uncharacterized protein</fullName>
    </submittedName>
</protein>
<evidence type="ECO:0000313" key="3">
    <source>
        <dbReference type="Proteomes" id="UP001230654"/>
    </source>
</evidence>
<gene>
    <name evidence="2" type="ORF">QF030_007192</name>
</gene>
<evidence type="ECO:0000313" key="2">
    <source>
        <dbReference type="EMBL" id="MDQ0585014.1"/>
    </source>
</evidence>
<accession>A0ABU0P0Z9</accession>
<proteinExistence type="predicted"/>
<reference evidence="2 3" key="1">
    <citation type="submission" date="2023-07" db="EMBL/GenBank/DDBJ databases">
        <title>Comparative genomics of wheat-associated soil bacteria to identify genetic determinants of phenazine resistance.</title>
        <authorList>
            <person name="Mouncey N."/>
        </authorList>
    </citation>
    <scope>NUCLEOTIDE SEQUENCE [LARGE SCALE GENOMIC DNA]</scope>
    <source>
        <strain evidence="2 3">B2I6</strain>
    </source>
</reference>
<keyword evidence="3" id="KW-1185">Reference proteome</keyword>
<evidence type="ECO:0000256" key="1">
    <source>
        <dbReference type="SAM" id="MobiDB-lite"/>
    </source>
</evidence>
<feature type="region of interest" description="Disordered" evidence="1">
    <location>
        <begin position="1"/>
        <end position="37"/>
    </location>
</feature>
<dbReference type="Proteomes" id="UP001230654">
    <property type="component" value="Unassembled WGS sequence"/>
</dbReference>